<evidence type="ECO:0000313" key="1">
    <source>
        <dbReference type="EMBL" id="OWR41705.1"/>
    </source>
</evidence>
<dbReference type="AlphaFoldDB" id="A0A212EJP7"/>
<proteinExistence type="predicted"/>
<dbReference type="KEGG" id="dpl:KGM_205090"/>
<dbReference type="InParanoid" id="A0A212EJP7"/>
<protein>
    <submittedName>
        <fullName evidence="1">Uncharacterized protein</fullName>
    </submittedName>
</protein>
<accession>A0A212EJP7</accession>
<evidence type="ECO:0000313" key="2">
    <source>
        <dbReference type="Proteomes" id="UP000007151"/>
    </source>
</evidence>
<organism evidence="1 2">
    <name type="scientific">Danaus plexippus plexippus</name>
    <dbReference type="NCBI Taxonomy" id="278856"/>
    <lineage>
        <taxon>Eukaryota</taxon>
        <taxon>Metazoa</taxon>
        <taxon>Ecdysozoa</taxon>
        <taxon>Arthropoda</taxon>
        <taxon>Hexapoda</taxon>
        <taxon>Insecta</taxon>
        <taxon>Pterygota</taxon>
        <taxon>Neoptera</taxon>
        <taxon>Endopterygota</taxon>
        <taxon>Lepidoptera</taxon>
        <taxon>Glossata</taxon>
        <taxon>Ditrysia</taxon>
        <taxon>Papilionoidea</taxon>
        <taxon>Nymphalidae</taxon>
        <taxon>Danainae</taxon>
        <taxon>Danaini</taxon>
        <taxon>Danaina</taxon>
        <taxon>Danaus</taxon>
        <taxon>Danaus</taxon>
    </lineage>
</organism>
<keyword evidence="2" id="KW-1185">Reference proteome</keyword>
<sequence length="153" mass="16891">MTITTITKTLLTGEGGDKLNLGTYHSVGKGGRHLSIPFESGANGDINRVRVAQVICAAQPPFVRSPLWRRQLRGRVPLLCADDLEVNRAVEGPRVARDGPPWRCYGPMLTHSRSDGDFPIYTRGERTPLERPHREALNFGDSDRFTIAIATAL</sequence>
<dbReference type="EMBL" id="AGBW02014414">
    <property type="protein sequence ID" value="OWR41705.1"/>
    <property type="molecule type" value="Genomic_DNA"/>
</dbReference>
<reference evidence="1 2" key="1">
    <citation type="journal article" date="2011" name="Cell">
        <title>The monarch butterfly genome yields insights into long-distance migration.</title>
        <authorList>
            <person name="Zhan S."/>
            <person name="Merlin C."/>
            <person name="Boore J.L."/>
            <person name="Reppert S.M."/>
        </authorList>
    </citation>
    <scope>NUCLEOTIDE SEQUENCE [LARGE SCALE GENOMIC DNA]</scope>
    <source>
        <strain evidence="1">F-2</strain>
    </source>
</reference>
<comment type="caution">
    <text evidence="1">The sequence shown here is derived from an EMBL/GenBank/DDBJ whole genome shotgun (WGS) entry which is preliminary data.</text>
</comment>
<dbReference type="Proteomes" id="UP000007151">
    <property type="component" value="Unassembled WGS sequence"/>
</dbReference>
<name>A0A212EJP7_DANPL</name>
<gene>
    <name evidence="1" type="ORF">KGM_205090</name>
</gene>